<protein>
    <submittedName>
        <fullName evidence="2">XRE family transcriptional regulator</fullName>
    </submittedName>
</protein>
<dbReference type="CDD" id="cd00093">
    <property type="entry name" value="HTH_XRE"/>
    <property type="match status" value="1"/>
</dbReference>
<dbReference type="Gene3D" id="1.10.260.40">
    <property type="entry name" value="lambda repressor-like DNA-binding domains"/>
    <property type="match status" value="1"/>
</dbReference>
<evidence type="ECO:0000313" key="2">
    <source>
        <dbReference type="EMBL" id="QDX29485.1"/>
    </source>
</evidence>
<dbReference type="RefSeq" id="WP_042871606.1">
    <property type="nucleotide sequence ID" value="NZ_CM001975.1"/>
</dbReference>
<dbReference type="GO" id="GO:0003677">
    <property type="term" value="F:DNA binding"/>
    <property type="evidence" value="ECO:0007669"/>
    <property type="project" value="InterPro"/>
</dbReference>
<dbReference type="InterPro" id="IPR010982">
    <property type="entry name" value="Lambda_DNA-bd_dom_sf"/>
</dbReference>
<evidence type="ECO:0000313" key="3">
    <source>
        <dbReference type="Proteomes" id="UP000320591"/>
    </source>
</evidence>
<name>A0A5B8HHR7_9GAMM</name>
<dbReference type="SUPFAM" id="SSF47413">
    <property type="entry name" value="lambda repressor-like DNA-binding domains"/>
    <property type="match status" value="1"/>
</dbReference>
<evidence type="ECO:0000259" key="1">
    <source>
        <dbReference type="Pfam" id="PF13744"/>
    </source>
</evidence>
<dbReference type="KEGG" id="dic:Dpoa569_0001252"/>
<proteinExistence type="predicted"/>
<gene>
    <name evidence="2" type="ORF">Dpoa569_0001252</name>
</gene>
<dbReference type="Proteomes" id="UP000320591">
    <property type="component" value="Chromosome"/>
</dbReference>
<dbReference type="OrthoDB" id="129377at2"/>
<dbReference type="InterPro" id="IPR039554">
    <property type="entry name" value="HigA2-like_HTH"/>
</dbReference>
<organism evidence="2 3">
    <name type="scientific">Dickeya poaceiphila</name>
    <dbReference type="NCBI Taxonomy" id="568768"/>
    <lineage>
        <taxon>Bacteria</taxon>
        <taxon>Pseudomonadati</taxon>
        <taxon>Pseudomonadota</taxon>
        <taxon>Gammaproteobacteria</taxon>
        <taxon>Enterobacterales</taxon>
        <taxon>Pectobacteriaceae</taxon>
        <taxon>Dickeya</taxon>
    </lineage>
</organism>
<reference evidence="2 3" key="1">
    <citation type="journal article" date="2019" name="Environ. Microbiol.">
        <title>The phytopathogenic nature of Dickeya aquatica 174/2 and the dynamic early evolution of Dickeya pathogenicity.</title>
        <authorList>
            <person name="Duprey A."/>
            <person name="Taib N."/>
            <person name="Leonard S."/>
            <person name="Garin T."/>
            <person name="Flandrois J.P."/>
            <person name="Nasser W."/>
            <person name="Brochier-Armanet C."/>
            <person name="Reverchon S."/>
        </authorList>
    </citation>
    <scope>NUCLEOTIDE SEQUENCE [LARGE SCALE GENOMIC DNA]</scope>
    <source>
        <strain evidence="2 3">NCPPB 569</strain>
    </source>
</reference>
<dbReference type="STRING" id="568768.GCA_000406125_02603"/>
<dbReference type="AlphaFoldDB" id="A0A5B8HHR7"/>
<accession>A0A5B8HHR7</accession>
<feature type="domain" description="HigA2-like helix-turn-helix" evidence="1">
    <location>
        <begin position="12"/>
        <end position="91"/>
    </location>
</feature>
<dbReference type="Pfam" id="PF13744">
    <property type="entry name" value="HTH_37"/>
    <property type="match status" value="1"/>
</dbReference>
<dbReference type="InterPro" id="IPR001387">
    <property type="entry name" value="Cro/C1-type_HTH"/>
</dbReference>
<keyword evidence="3" id="KW-1185">Reference proteome</keyword>
<dbReference type="EMBL" id="CP042220">
    <property type="protein sequence ID" value="QDX29485.1"/>
    <property type="molecule type" value="Genomic_DNA"/>
</dbReference>
<sequence>MKNKIEVSSGNVYEDLDLPDSTTMFLKAQLASKITDIIKDNHYTQNQAAEILGIPQSKLSGLMRGQFRGVSELKMMECLLRLGLDVEIVVREQSSEKKSSSLIPRVIFA</sequence>